<dbReference type="HOGENOM" id="CLU_019932_2_1_0"/>
<sequence precursor="true">MQLRRLALLPLACTLLATEPSDATKRWWGHVQALSNDGLAGRDTGSEGYRKAAAYVVEQFQRAGLKPAGEAGWYQSVPLHVVRFRADQSEVSLVRKAGVTKLHWLQQISVTARMGIPESVEAGLIFDGDTPSPDLDYANKILVRIRRGNAQARPGIAGTLIVDSAGGAEPPRWPVAYSVAMTLGGTAPPAAAGPGLAFRFNPAFAEDLFAGSGHTYQELLDLAAAGKPLPSFALPATLRARMKFEASDLQSDNIIGVLPGSDPALAGEYVVVSAHLDGYGVGEPWKGDNIYNGAFDDAAYVATLIDLAEKLHDSGKHLKRSVLFLVVTAEEKGLLGSRYFAAHPTVPKASMVANVNLDQLRPIFPLKTLTTLAVDESTLGDTVRQVAGTMGIRIQADPEPERNLLRRSDHWSMMQIGVPAVGFIFGYEKGTPEEAIYRTWYAERYHSPADDLKQPWVPEAAAKFNDFFGKVVESLANTEDRPHWKPGSQYAPR</sequence>
<dbReference type="STRING" id="234267.Acid_3516"/>
<dbReference type="InterPro" id="IPR007484">
    <property type="entry name" value="Peptidase_M28"/>
</dbReference>
<dbReference type="PANTHER" id="PTHR12147:SF26">
    <property type="entry name" value="PEPTIDASE M28 DOMAIN-CONTAINING PROTEIN"/>
    <property type="match status" value="1"/>
</dbReference>
<evidence type="ECO:0000259" key="1">
    <source>
        <dbReference type="Pfam" id="PF04389"/>
    </source>
</evidence>
<dbReference type="EMBL" id="CP000473">
    <property type="protein sequence ID" value="ABJ84488.1"/>
    <property type="molecule type" value="Genomic_DNA"/>
</dbReference>
<dbReference type="Pfam" id="PF04389">
    <property type="entry name" value="Peptidase_M28"/>
    <property type="match status" value="1"/>
</dbReference>
<dbReference type="eggNOG" id="COG2234">
    <property type="taxonomic scope" value="Bacteria"/>
</dbReference>
<gene>
    <name evidence="2" type="ordered locus">Acid_3516</name>
</gene>
<dbReference type="OrthoDB" id="9778250at2"/>
<organism evidence="2">
    <name type="scientific">Solibacter usitatus (strain Ellin6076)</name>
    <dbReference type="NCBI Taxonomy" id="234267"/>
    <lineage>
        <taxon>Bacteria</taxon>
        <taxon>Pseudomonadati</taxon>
        <taxon>Acidobacteriota</taxon>
        <taxon>Terriglobia</taxon>
        <taxon>Bryobacterales</taxon>
        <taxon>Solibacteraceae</taxon>
        <taxon>Candidatus Solibacter</taxon>
    </lineage>
</organism>
<name>Q021A1_SOLUE</name>
<dbReference type="GO" id="GO:0008235">
    <property type="term" value="F:metalloexopeptidase activity"/>
    <property type="evidence" value="ECO:0007669"/>
    <property type="project" value="InterPro"/>
</dbReference>
<reference evidence="2" key="1">
    <citation type="submission" date="2006-10" db="EMBL/GenBank/DDBJ databases">
        <title>Complete sequence of Solibacter usitatus Ellin6076.</title>
        <authorList>
            <consortium name="US DOE Joint Genome Institute"/>
            <person name="Copeland A."/>
            <person name="Lucas S."/>
            <person name="Lapidus A."/>
            <person name="Barry K."/>
            <person name="Detter J.C."/>
            <person name="Glavina del Rio T."/>
            <person name="Hammon N."/>
            <person name="Israni S."/>
            <person name="Dalin E."/>
            <person name="Tice H."/>
            <person name="Pitluck S."/>
            <person name="Thompson L.S."/>
            <person name="Brettin T."/>
            <person name="Bruce D."/>
            <person name="Han C."/>
            <person name="Tapia R."/>
            <person name="Gilna P."/>
            <person name="Schmutz J."/>
            <person name="Larimer F."/>
            <person name="Land M."/>
            <person name="Hauser L."/>
            <person name="Kyrpides N."/>
            <person name="Mikhailova N."/>
            <person name="Janssen P.H."/>
            <person name="Kuske C.R."/>
            <person name="Richardson P."/>
        </authorList>
    </citation>
    <scope>NUCLEOTIDE SEQUENCE</scope>
    <source>
        <strain evidence="2">Ellin6076</strain>
    </source>
</reference>
<dbReference type="InterPro" id="IPR045175">
    <property type="entry name" value="M28_fam"/>
</dbReference>
<protein>
    <submittedName>
        <fullName evidence="2">Peptidase M28</fullName>
    </submittedName>
</protein>
<evidence type="ECO:0000313" key="2">
    <source>
        <dbReference type="EMBL" id="ABJ84488.1"/>
    </source>
</evidence>
<dbReference type="KEGG" id="sus:Acid_3516"/>
<dbReference type="GO" id="GO:0006508">
    <property type="term" value="P:proteolysis"/>
    <property type="evidence" value="ECO:0007669"/>
    <property type="project" value="InterPro"/>
</dbReference>
<accession>Q021A1</accession>
<dbReference type="InParanoid" id="Q021A1"/>
<dbReference type="AlphaFoldDB" id="Q021A1"/>
<proteinExistence type="predicted"/>
<dbReference type="Gene3D" id="3.40.630.10">
    <property type="entry name" value="Zn peptidases"/>
    <property type="match status" value="1"/>
</dbReference>
<feature type="domain" description="Peptidase M28" evidence="1">
    <location>
        <begin position="253"/>
        <end position="466"/>
    </location>
</feature>
<dbReference type="PANTHER" id="PTHR12147">
    <property type="entry name" value="METALLOPEPTIDASE M28 FAMILY MEMBER"/>
    <property type="match status" value="1"/>
</dbReference>
<dbReference type="SUPFAM" id="SSF53187">
    <property type="entry name" value="Zn-dependent exopeptidases"/>
    <property type="match status" value="1"/>
</dbReference>